<dbReference type="SUPFAM" id="SSF54373">
    <property type="entry name" value="FAD-linked reductases, C-terminal domain"/>
    <property type="match status" value="1"/>
</dbReference>
<dbReference type="RefSeq" id="WP_085124999.1">
    <property type="nucleotide sequence ID" value="NZ_FWZX01000023.1"/>
</dbReference>
<evidence type="ECO:0000256" key="1">
    <source>
        <dbReference type="ARBA" id="ARBA00009410"/>
    </source>
</evidence>
<dbReference type="SUPFAM" id="SSF51905">
    <property type="entry name" value="FAD/NAD(P)-binding domain"/>
    <property type="match status" value="1"/>
</dbReference>
<evidence type="ECO:0000259" key="3">
    <source>
        <dbReference type="Pfam" id="PF01266"/>
    </source>
</evidence>
<dbReference type="NCBIfam" id="NF001933">
    <property type="entry name" value="PRK00711.1"/>
    <property type="match status" value="1"/>
</dbReference>
<gene>
    <name evidence="4" type="ORF">SAMN05428998_12363</name>
</gene>
<evidence type="ECO:0000256" key="2">
    <source>
        <dbReference type="ARBA" id="ARBA00023002"/>
    </source>
</evidence>
<protein>
    <submittedName>
        <fullName evidence="4">D-amino-acid dehydrogenase</fullName>
    </submittedName>
</protein>
<dbReference type="GO" id="GO:0055130">
    <property type="term" value="P:D-alanine catabolic process"/>
    <property type="evidence" value="ECO:0007669"/>
    <property type="project" value="TreeGrafter"/>
</dbReference>
<keyword evidence="2" id="KW-0560">Oxidoreductase</keyword>
<accession>A0A1Y6CL31</accession>
<evidence type="ECO:0000313" key="5">
    <source>
        <dbReference type="Proteomes" id="UP000192917"/>
    </source>
</evidence>
<dbReference type="STRING" id="560819.SAMN05428998_12363"/>
<dbReference type="PANTHER" id="PTHR13847:SF280">
    <property type="entry name" value="D-AMINO ACID DEHYDROGENASE"/>
    <property type="match status" value="1"/>
</dbReference>
<dbReference type="EMBL" id="FWZX01000023">
    <property type="protein sequence ID" value="SMF60577.1"/>
    <property type="molecule type" value="Genomic_DNA"/>
</dbReference>
<organism evidence="4 5">
    <name type="scientific">Tistlia consotensis USBA 355</name>
    <dbReference type="NCBI Taxonomy" id="560819"/>
    <lineage>
        <taxon>Bacteria</taxon>
        <taxon>Pseudomonadati</taxon>
        <taxon>Pseudomonadota</taxon>
        <taxon>Alphaproteobacteria</taxon>
        <taxon>Rhodospirillales</taxon>
        <taxon>Rhodovibrionaceae</taxon>
        <taxon>Tistlia</taxon>
    </lineage>
</organism>
<dbReference type="Proteomes" id="UP000192917">
    <property type="component" value="Unassembled WGS sequence"/>
</dbReference>
<evidence type="ECO:0000313" key="4">
    <source>
        <dbReference type="EMBL" id="SMF60577.1"/>
    </source>
</evidence>
<dbReference type="GO" id="GO:0005886">
    <property type="term" value="C:plasma membrane"/>
    <property type="evidence" value="ECO:0007669"/>
    <property type="project" value="TreeGrafter"/>
</dbReference>
<name>A0A1Y6CL31_9PROT</name>
<comment type="similarity">
    <text evidence="1">Belongs to the DadA oxidoreductase family.</text>
</comment>
<dbReference type="GO" id="GO:0005737">
    <property type="term" value="C:cytoplasm"/>
    <property type="evidence" value="ECO:0007669"/>
    <property type="project" value="TreeGrafter"/>
</dbReference>
<keyword evidence="5" id="KW-1185">Reference proteome</keyword>
<dbReference type="InterPro" id="IPR006076">
    <property type="entry name" value="FAD-dep_OxRdtase"/>
</dbReference>
<dbReference type="InterPro" id="IPR036188">
    <property type="entry name" value="FAD/NAD-bd_sf"/>
</dbReference>
<sequence>MRIAVLGAGLAGVTCAWRLAKDGHEVTVVDRGETAANFTSYANAGLVAPGHAYAWSSPKAPGMLLRSLWRDDQALRFRPNLDPALWRWTVKFLLQCTSERARINTTTKVRLCLYSQQCLQAVVAETGVAYDGRGGGLLYLYRRPASFEAAVAKMAILTGEGVELQALDPAAAAAIDPALAPVAGRLAGAVFAPGDESGDSRRFTIELAKACEARGVTFRWGETVQRLAVEGDRVARVATDRGGVEADAYVLALGVYSPHLARDLGLDLPIYPVKGYSVTIPTAGGSDVPRLGGVDEDNLVAYCPMGERLRVTATAEFAGYDTSHRPSDFRYMVKTARELFPEAGDYERPDYWACLRPMTPTNIPILGRSRHRNLFLNTGHGHMGWTMACGTAEIVADAIAGRRPGIDTAGMTLPGLDLH</sequence>
<proteinExistence type="inferred from homology"/>
<dbReference type="Gene3D" id="3.50.50.60">
    <property type="entry name" value="FAD/NAD(P)-binding domain"/>
    <property type="match status" value="2"/>
</dbReference>
<dbReference type="GO" id="GO:0008718">
    <property type="term" value="F:D-amino-acid dehydrogenase activity"/>
    <property type="evidence" value="ECO:0007669"/>
    <property type="project" value="TreeGrafter"/>
</dbReference>
<dbReference type="Pfam" id="PF01266">
    <property type="entry name" value="DAO"/>
    <property type="match status" value="1"/>
</dbReference>
<dbReference type="AlphaFoldDB" id="A0A1Y6CL31"/>
<dbReference type="Gene3D" id="3.30.9.10">
    <property type="entry name" value="D-Amino Acid Oxidase, subunit A, domain 2"/>
    <property type="match status" value="1"/>
</dbReference>
<dbReference type="PANTHER" id="PTHR13847">
    <property type="entry name" value="SARCOSINE DEHYDROGENASE-RELATED"/>
    <property type="match status" value="1"/>
</dbReference>
<reference evidence="4 5" key="1">
    <citation type="submission" date="2017-04" db="EMBL/GenBank/DDBJ databases">
        <authorList>
            <person name="Afonso C.L."/>
            <person name="Miller P.J."/>
            <person name="Scott M.A."/>
            <person name="Spackman E."/>
            <person name="Goraichik I."/>
            <person name="Dimitrov K.M."/>
            <person name="Suarez D.L."/>
            <person name="Swayne D.E."/>
        </authorList>
    </citation>
    <scope>NUCLEOTIDE SEQUENCE [LARGE SCALE GENOMIC DNA]</scope>
    <source>
        <strain evidence="4 5">USBA 355</strain>
    </source>
</reference>
<feature type="domain" description="FAD dependent oxidoreductase" evidence="3">
    <location>
        <begin position="2"/>
        <end position="397"/>
    </location>
</feature>